<dbReference type="CDD" id="cd17574">
    <property type="entry name" value="REC_OmpR"/>
    <property type="match status" value="1"/>
</dbReference>
<dbReference type="PROSITE" id="PS51755">
    <property type="entry name" value="OMPR_PHOB"/>
    <property type="match status" value="1"/>
</dbReference>
<evidence type="ECO:0000313" key="10">
    <source>
        <dbReference type="EMBL" id="RTE66256.1"/>
    </source>
</evidence>
<dbReference type="GO" id="GO:0006355">
    <property type="term" value="P:regulation of DNA-templated transcription"/>
    <property type="evidence" value="ECO:0007669"/>
    <property type="project" value="InterPro"/>
</dbReference>
<dbReference type="SMART" id="SM00448">
    <property type="entry name" value="REC"/>
    <property type="match status" value="1"/>
</dbReference>
<dbReference type="InterPro" id="IPR011006">
    <property type="entry name" value="CheY-like_superfamily"/>
</dbReference>
<dbReference type="AlphaFoldDB" id="A0A430KS03"/>
<dbReference type="GO" id="GO:0005829">
    <property type="term" value="C:cytosol"/>
    <property type="evidence" value="ECO:0007669"/>
    <property type="project" value="TreeGrafter"/>
</dbReference>
<evidence type="ECO:0000259" key="9">
    <source>
        <dbReference type="PROSITE" id="PS51755"/>
    </source>
</evidence>
<organism evidence="10 11">
    <name type="scientific">Amphritea opalescens</name>
    <dbReference type="NCBI Taxonomy" id="2490544"/>
    <lineage>
        <taxon>Bacteria</taxon>
        <taxon>Pseudomonadati</taxon>
        <taxon>Pseudomonadota</taxon>
        <taxon>Gammaproteobacteria</taxon>
        <taxon>Oceanospirillales</taxon>
        <taxon>Oceanospirillaceae</taxon>
        <taxon>Amphritea</taxon>
    </lineage>
</organism>
<evidence type="ECO:0000256" key="1">
    <source>
        <dbReference type="ARBA" id="ARBA00022553"/>
    </source>
</evidence>
<keyword evidence="1 6" id="KW-0597">Phosphoprotein</keyword>
<dbReference type="InterPro" id="IPR039420">
    <property type="entry name" value="WalR-like"/>
</dbReference>
<dbReference type="InterPro" id="IPR001789">
    <property type="entry name" value="Sig_transdc_resp-reg_receiver"/>
</dbReference>
<keyword evidence="5" id="KW-0804">Transcription</keyword>
<dbReference type="InterPro" id="IPR001867">
    <property type="entry name" value="OmpR/PhoB-type_DNA-bd"/>
</dbReference>
<feature type="domain" description="OmpR/PhoB-type" evidence="9">
    <location>
        <begin position="128"/>
        <end position="226"/>
    </location>
</feature>
<evidence type="ECO:0000313" key="11">
    <source>
        <dbReference type="Proteomes" id="UP000283087"/>
    </source>
</evidence>
<evidence type="ECO:0000259" key="8">
    <source>
        <dbReference type="PROSITE" id="PS50110"/>
    </source>
</evidence>
<keyword evidence="2" id="KW-0902">Two-component regulatory system</keyword>
<dbReference type="InterPro" id="IPR016032">
    <property type="entry name" value="Sig_transdc_resp-reg_C-effctor"/>
</dbReference>
<dbReference type="GO" id="GO:0000976">
    <property type="term" value="F:transcription cis-regulatory region binding"/>
    <property type="evidence" value="ECO:0007669"/>
    <property type="project" value="TreeGrafter"/>
</dbReference>
<dbReference type="SMART" id="SM00862">
    <property type="entry name" value="Trans_reg_C"/>
    <property type="match status" value="1"/>
</dbReference>
<evidence type="ECO:0000256" key="7">
    <source>
        <dbReference type="PROSITE-ProRule" id="PRU01091"/>
    </source>
</evidence>
<evidence type="ECO:0000256" key="3">
    <source>
        <dbReference type="ARBA" id="ARBA00023015"/>
    </source>
</evidence>
<dbReference type="OrthoDB" id="9802426at2"/>
<dbReference type="SUPFAM" id="SSF46894">
    <property type="entry name" value="C-terminal effector domain of the bipartite response regulators"/>
    <property type="match status" value="1"/>
</dbReference>
<feature type="DNA-binding region" description="OmpR/PhoB-type" evidence="7">
    <location>
        <begin position="128"/>
        <end position="226"/>
    </location>
</feature>
<dbReference type="PANTHER" id="PTHR48111:SF22">
    <property type="entry name" value="REGULATOR OF RPOS"/>
    <property type="match status" value="1"/>
</dbReference>
<comment type="caution">
    <text evidence="10">The sequence shown here is derived from an EMBL/GenBank/DDBJ whole genome shotgun (WGS) entry which is preliminary data.</text>
</comment>
<name>A0A430KS03_9GAMM</name>
<sequence>MNAKRRLLIVEDNKRLAENLFEYLGEDKYELDYAADGLTALHLLASHTYDVIILDIMLPGVNGLTICRRIREDLNSSVPVLMLTARDSIEDKTQAFDNGADDYLIKPFHMKELELRIQALCRRRQTNNDCITANNIRYYPGTLTVKRQDQSELQLIGYAATIFEALIRKYPDYVTYQHLSTDIWGHPDGDINVIRTHIYVLRKTLKNTYGQDMIKTLHGRGYCLDPA</sequence>
<dbReference type="SUPFAM" id="SSF52172">
    <property type="entry name" value="CheY-like"/>
    <property type="match status" value="1"/>
</dbReference>
<dbReference type="EMBL" id="RQXW01000006">
    <property type="protein sequence ID" value="RTE66256.1"/>
    <property type="molecule type" value="Genomic_DNA"/>
</dbReference>
<dbReference type="Proteomes" id="UP000283087">
    <property type="component" value="Unassembled WGS sequence"/>
</dbReference>
<dbReference type="FunFam" id="3.40.50.2300:FF:000001">
    <property type="entry name" value="DNA-binding response regulator PhoB"/>
    <property type="match status" value="1"/>
</dbReference>
<dbReference type="PANTHER" id="PTHR48111">
    <property type="entry name" value="REGULATOR OF RPOS"/>
    <property type="match status" value="1"/>
</dbReference>
<feature type="domain" description="Response regulatory" evidence="8">
    <location>
        <begin position="6"/>
        <end position="121"/>
    </location>
</feature>
<evidence type="ECO:0000256" key="2">
    <source>
        <dbReference type="ARBA" id="ARBA00023012"/>
    </source>
</evidence>
<reference evidence="10 11" key="1">
    <citation type="submission" date="2018-11" db="EMBL/GenBank/DDBJ databases">
        <title>The draft genome sequence of Amphritea opalescens ANRC-JH13T.</title>
        <authorList>
            <person name="Fang Z."/>
            <person name="Zhang Y."/>
            <person name="Han X."/>
        </authorList>
    </citation>
    <scope>NUCLEOTIDE SEQUENCE [LARGE SCALE GENOMIC DNA]</scope>
    <source>
        <strain evidence="10 11">ANRC-JH13</strain>
    </source>
</reference>
<dbReference type="Pfam" id="PF00072">
    <property type="entry name" value="Response_reg"/>
    <property type="match status" value="1"/>
</dbReference>
<protein>
    <submittedName>
        <fullName evidence="10">DNA-binding response regulator</fullName>
    </submittedName>
</protein>
<keyword evidence="11" id="KW-1185">Reference proteome</keyword>
<evidence type="ECO:0000256" key="4">
    <source>
        <dbReference type="ARBA" id="ARBA00023125"/>
    </source>
</evidence>
<dbReference type="GO" id="GO:0032993">
    <property type="term" value="C:protein-DNA complex"/>
    <property type="evidence" value="ECO:0007669"/>
    <property type="project" value="TreeGrafter"/>
</dbReference>
<evidence type="ECO:0000256" key="6">
    <source>
        <dbReference type="PROSITE-ProRule" id="PRU00169"/>
    </source>
</evidence>
<dbReference type="GO" id="GO:0000156">
    <property type="term" value="F:phosphorelay response regulator activity"/>
    <property type="evidence" value="ECO:0007669"/>
    <property type="project" value="TreeGrafter"/>
</dbReference>
<dbReference type="CDD" id="cd00383">
    <property type="entry name" value="trans_reg_C"/>
    <property type="match status" value="1"/>
</dbReference>
<evidence type="ECO:0000256" key="5">
    <source>
        <dbReference type="ARBA" id="ARBA00023163"/>
    </source>
</evidence>
<dbReference type="Gene3D" id="1.10.10.10">
    <property type="entry name" value="Winged helix-like DNA-binding domain superfamily/Winged helix DNA-binding domain"/>
    <property type="match status" value="1"/>
</dbReference>
<proteinExistence type="predicted"/>
<dbReference type="Pfam" id="PF00486">
    <property type="entry name" value="Trans_reg_C"/>
    <property type="match status" value="1"/>
</dbReference>
<dbReference type="InterPro" id="IPR036388">
    <property type="entry name" value="WH-like_DNA-bd_sf"/>
</dbReference>
<keyword evidence="3" id="KW-0805">Transcription regulation</keyword>
<feature type="modified residue" description="4-aspartylphosphate" evidence="6">
    <location>
        <position position="55"/>
    </location>
</feature>
<gene>
    <name evidence="10" type="ORF">EH243_08735</name>
</gene>
<dbReference type="Gene3D" id="3.40.50.2300">
    <property type="match status" value="1"/>
</dbReference>
<accession>A0A430KS03</accession>
<dbReference type="PROSITE" id="PS50110">
    <property type="entry name" value="RESPONSE_REGULATORY"/>
    <property type="match status" value="1"/>
</dbReference>
<keyword evidence="4 7" id="KW-0238">DNA-binding</keyword>